<gene>
    <name evidence="5" type="ORF">SAMN04488700_1542</name>
</gene>
<dbReference type="GO" id="GO:0016301">
    <property type="term" value="F:kinase activity"/>
    <property type="evidence" value="ECO:0007669"/>
    <property type="project" value="UniProtKB-KW"/>
</dbReference>
<dbReference type="GO" id="GO:0005737">
    <property type="term" value="C:cytoplasm"/>
    <property type="evidence" value="ECO:0007669"/>
    <property type="project" value="TreeGrafter"/>
</dbReference>
<evidence type="ECO:0000256" key="1">
    <source>
        <dbReference type="ARBA" id="ARBA00022679"/>
    </source>
</evidence>
<dbReference type="SUPFAM" id="SSF53613">
    <property type="entry name" value="Ribokinase-like"/>
    <property type="match status" value="1"/>
</dbReference>
<sequence>MNLNEKEKEILAAIKINPYISQQQLADEIGLSRSSIANLISGLVKKDYLVGKAYILVEKKPVICIGAANIDRRYLLTNPLAMRITNDVKERFSVGGCARNVAENLGRLGIESTLLSIVGNDPHWQLIKEYSEHFMDVSQVDTIENESTGVFVEVLNPKGAIEFSLTDMDIYQYMTPEWLSKYLGLLKEAEYLVADLNLPKETLEFLVSFKTTYQIPLILISASVLKMKNLPANLKSVDLFIVKYNESEAFFKIPVNSKEEMEKVALKWLTFGLKSVAVTKNNEQIVLRTDKEKIYHYLNKGSVNKNYNWGLNEAGCAGIIYAYKKRKSTKERLVYGLMNAYQTSKTLHLIRPNLTANQLEKEVSLFSQIEKNKADKDKRIRDKALKEVQSLNEE</sequence>
<proteinExistence type="predicted"/>
<dbReference type="Pfam" id="PF13412">
    <property type="entry name" value="HTH_24"/>
    <property type="match status" value="1"/>
</dbReference>
<dbReference type="GO" id="GO:0046872">
    <property type="term" value="F:metal ion binding"/>
    <property type="evidence" value="ECO:0007669"/>
    <property type="project" value="UniProtKB-KW"/>
</dbReference>
<dbReference type="Gene3D" id="3.40.1190.20">
    <property type="match status" value="1"/>
</dbReference>
<dbReference type="CDD" id="cd00093">
    <property type="entry name" value="HTH_XRE"/>
    <property type="match status" value="1"/>
</dbReference>
<keyword evidence="6" id="KW-1185">Reference proteome</keyword>
<dbReference type="InterPro" id="IPR011611">
    <property type="entry name" value="PfkB_dom"/>
</dbReference>
<protein>
    <submittedName>
        <fullName evidence="5">Sugar or nucleoside kinase, ribokinase family</fullName>
    </submittedName>
</protein>
<keyword evidence="3 5" id="KW-0418">Kinase</keyword>
<dbReference type="InterPro" id="IPR036390">
    <property type="entry name" value="WH_DNA-bd_sf"/>
</dbReference>
<dbReference type="GO" id="GO:0016798">
    <property type="term" value="F:hydrolase activity, acting on glycosyl bonds"/>
    <property type="evidence" value="ECO:0007669"/>
    <property type="project" value="TreeGrafter"/>
</dbReference>
<dbReference type="SUPFAM" id="SSF46785">
    <property type="entry name" value="Winged helix' DNA-binding domain"/>
    <property type="match status" value="1"/>
</dbReference>
<dbReference type="InterPro" id="IPR029056">
    <property type="entry name" value="Ribokinase-like"/>
</dbReference>
<evidence type="ECO:0000313" key="5">
    <source>
        <dbReference type="EMBL" id="SMH33654.1"/>
    </source>
</evidence>
<keyword evidence="2" id="KW-0479">Metal-binding</keyword>
<evidence type="ECO:0000256" key="2">
    <source>
        <dbReference type="ARBA" id="ARBA00022723"/>
    </source>
</evidence>
<dbReference type="Pfam" id="PF00294">
    <property type="entry name" value="PfkB"/>
    <property type="match status" value="1"/>
</dbReference>
<dbReference type="RefSeq" id="WP_085559683.1">
    <property type="nucleotide sequence ID" value="NZ_FOAH01000038.1"/>
</dbReference>
<feature type="domain" description="HTH cro/C1-type" evidence="4">
    <location>
        <begin position="20"/>
        <end position="42"/>
    </location>
</feature>
<dbReference type="PANTHER" id="PTHR42909:SF1">
    <property type="entry name" value="CARBOHYDRATE KINASE PFKB DOMAIN-CONTAINING PROTEIN"/>
    <property type="match status" value="1"/>
</dbReference>
<accession>A0A1X7N805</accession>
<dbReference type="Gene3D" id="1.10.10.10">
    <property type="entry name" value="Winged helix-like DNA-binding domain superfamily/Winged helix DNA-binding domain"/>
    <property type="match status" value="1"/>
</dbReference>
<dbReference type="AlphaFoldDB" id="A0A1X7N805"/>
<dbReference type="EMBL" id="FXBJ01000002">
    <property type="protein sequence ID" value="SMH33654.1"/>
    <property type="molecule type" value="Genomic_DNA"/>
</dbReference>
<dbReference type="Proteomes" id="UP000193435">
    <property type="component" value="Unassembled WGS sequence"/>
</dbReference>
<dbReference type="STRING" id="1073423.SAMN04488700_1542"/>
<evidence type="ECO:0000259" key="4">
    <source>
        <dbReference type="PROSITE" id="PS50943"/>
    </source>
</evidence>
<evidence type="ECO:0000313" key="6">
    <source>
        <dbReference type="Proteomes" id="UP000193435"/>
    </source>
</evidence>
<dbReference type="PROSITE" id="PS00583">
    <property type="entry name" value="PFKB_KINASES_1"/>
    <property type="match status" value="1"/>
</dbReference>
<keyword evidence="1" id="KW-0808">Transferase</keyword>
<dbReference type="InterPro" id="IPR036388">
    <property type="entry name" value="WH-like_DNA-bd_sf"/>
</dbReference>
<dbReference type="InterPro" id="IPR002173">
    <property type="entry name" value="Carboh/pur_kinase_PfkB_CS"/>
</dbReference>
<dbReference type="PANTHER" id="PTHR42909">
    <property type="entry name" value="ZGC:136858"/>
    <property type="match status" value="1"/>
</dbReference>
<organism evidence="5 6">
    <name type="scientific">Carnobacterium iners</name>
    <dbReference type="NCBI Taxonomy" id="1073423"/>
    <lineage>
        <taxon>Bacteria</taxon>
        <taxon>Bacillati</taxon>
        <taxon>Bacillota</taxon>
        <taxon>Bacilli</taxon>
        <taxon>Lactobacillales</taxon>
        <taxon>Carnobacteriaceae</taxon>
        <taxon>Carnobacterium</taxon>
    </lineage>
</organism>
<dbReference type="OrthoDB" id="9806249at2"/>
<name>A0A1X7N805_9LACT</name>
<dbReference type="InterPro" id="IPR001387">
    <property type="entry name" value="Cro/C1-type_HTH"/>
</dbReference>
<reference evidence="5 6" key="1">
    <citation type="submission" date="2017-04" db="EMBL/GenBank/DDBJ databases">
        <authorList>
            <person name="Afonso C.L."/>
            <person name="Miller P.J."/>
            <person name="Scott M.A."/>
            <person name="Spackman E."/>
            <person name="Goraichik I."/>
            <person name="Dimitrov K.M."/>
            <person name="Suarez D.L."/>
            <person name="Swayne D.E."/>
        </authorList>
    </citation>
    <scope>NUCLEOTIDE SEQUENCE [LARGE SCALE GENOMIC DNA]</scope>
    <source>
        <strain evidence="5 6">LMG26642</strain>
    </source>
</reference>
<dbReference type="GO" id="GO:0004730">
    <property type="term" value="F:pseudouridylate synthase activity"/>
    <property type="evidence" value="ECO:0007669"/>
    <property type="project" value="TreeGrafter"/>
</dbReference>
<evidence type="ECO:0000256" key="3">
    <source>
        <dbReference type="ARBA" id="ARBA00022777"/>
    </source>
</evidence>
<dbReference type="PROSITE" id="PS50943">
    <property type="entry name" value="HTH_CROC1"/>
    <property type="match status" value="1"/>
</dbReference>